<reference evidence="2 3" key="1">
    <citation type="journal article" date="2022" name="G3 (Bethesda)">
        <title>Whole-genome sequence and methylome profiling of the almond [Prunus dulcis (Mill.) D.A. Webb] cultivar 'Nonpareil'.</title>
        <authorList>
            <person name="D'Amico-Willman K.M."/>
            <person name="Ouma W.Z."/>
            <person name="Meulia T."/>
            <person name="Sideli G.M."/>
            <person name="Gradziel T.M."/>
            <person name="Fresnedo-Ramirez J."/>
        </authorList>
    </citation>
    <scope>NUCLEOTIDE SEQUENCE [LARGE SCALE GENOMIC DNA]</scope>
    <source>
        <strain evidence="2">Clone GOH B32 T37-40</strain>
    </source>
</reference>
<evidence type="ECO:0000313" key="3">
    <source>
        <dbReference type="Proteomes" id="UP001054821"/>
    </source>
</evidence>
<proteinExistence type="predicted"/>
<evidence type="ECO:0000256" key="1">
    <source>
        <dbReference type="SAM" id="MobiDB-lite"/>
    </source>
</evidence>
<comment type="caution">
    <text evidence="2">The sequence shown here is derived from an EMBL/GenBank/DDBJ whole genome shotgun (WGS) entry which is preliminary data.</text>
</comment>
<protein>
    <submittedName>
        <fullName evidence="2">Uncharacterized protein</fullName>
    </submittedName>
</protein>
<dbReference type="Proteomes" id="UP001054821">
    <property type="component" value="Chromosome 6"/>
</dbReference>
<sequence length="122" mass="13517">MLDWVYRVRSAGLGLAVRQHTFGRFGVAVVSGLASARRRIGAVIFREPSSNLSTALAVRQGWLVINLRQLLGTDGEDQGIGANDLQKAGLRWPWEKKPRAPLYPLGDDFVSYPRSRDPQPGF</sequence>
<keyword evidence="3" id="KW-1185">Reference proteome</keyword>
<accession>A0AAD4VK84</accession>
<dbReference type="EMBL" id="JAJFAZ020000006">
    <property type="protein sequence ID" value="KAI5325933.1"/>
    <property type="molecule type" value="Genomic_DNA"/>
</dbReference>
<name>A0AAD4VK84_PRUDU</name>
<dbReference type="AlphaFoldDB" id="A0AAD4VK84"/>
<evidence type="ECO:0000313" key="2">
    <source>
        <dbReference type="EMBL" id="KAI5325933.1"/>
    </source>
</evidence>
<feature type="region of interest" description="Disordered" evidence="1">
    <location>
        <begin position="99"/>
        <end position="122"/>
    </location>
</feature>
<gene>
    <name evidence="2" type="ORF">L3X38_035007</name>
</gene>
<organism evidence="2 3">
    <name type="scientific">Prunus dulcis</name>
    <name type="common">Almond</name>
    <name type="synonym">Amygdalus dulcis</name>
    <dbReference type="NCBI Taxonomy" id="3755"/>
    <lineage>
        <taxon>Eukaryota</taxon>
        <taxon>Viridiplantae</taxon>
        <taxon>Streptophyta</taxon>
        <taxon>Embryophyta</taxon>
        <taxon>Tracheophyta</taxon>
        <taxon>Spermatophyta</taxon>
        <taxon>Magnoliopsida</taxon>
        <taxon>eudicotyledons</taxon>
        <taxon>Gunneridae</taxon>
        <taxon>Pentapetalae</taxon>
        <taxon>rosids</taxon>
        <taxon>fabids</taxon>
        <taxon>Rosales</taxon>
        <taxon>Rosaceae</taxon>
        <taxon>Amygdaloideae</taxon>
        <taxon>Amygdaleae</taxon>
        <taxon>Prunus</taxon>
    </lineage>
</organism>